<proteinExistence type="predicted"/>
<reference evidence="3 4" key="1">
    <citation type="journal article" date="2019" name="Int. J. Syst. Evol. Microbiol.">
        <title>The Global Catalogue of Microorganisms (GCM) 10K type strain sequencing project: providing services to taxonomists for standard genome sequencing and annotation.</title>
        <authorList>
            <consortium name="The Broad Institute Genomics Platform"/>
            <consortium name="The Broad Institute Genome Sequencing Center for Infectious Disease"/>
            <person name="Wu L."/>
            <person name="Ma J."/>
        </authorList>
    </citation>
    <scope>NUCLEOTIDE SEQUENCE [LARGE SCALE GENOMIC DNA]</scope>
    <source>
        <strain evidence="3 4">JCM 6921</strain>
    </source>
</reference>
<name>A0ABN3HKE6_9ACTN</name>
<dbReference type="Proteomes" id="UP001500058">
    <property type="component" value="Unassembled WGS sequence"/>
</dbReference>
<feature type="region of interest" description="Disordered" evidence="1">
    <location>
        <begin position="70"/>
        <end position="89"/>
    </location>
</feature>
<dbReference type="EMBL" id="BAAATJ010000001">
    <property type="protein sequence ID" value="GAA2382603.1"/>
    <property type="molecule type" value="Genomic_DNA"/>
</dbReference>
<evidence type="ECO:0008006" key="5">
    <source>
        <dbReference type="Google" id="ProtNLM"/>
    </source>
</evidence>
<sequence length="89" mass="9293">MRRTCAALAVVGSTVLLSLSLSAGSAAAHGGEPERPHDLPWTLPLPDLPALPLPDLPDIGPVDVDVDLDLDVELEPGPGKGLDDLPWTR</sequence>
<accession>A0ABN3HKE6</accession>
<dbReference type="RefSeq" id="WP_344628725.1">
    <property type="nucleotide sequence ID" value="NZ_BAAATJ010000001.1"/>
</dbReference>
<evidence type="ECO:0000313" key="3">
    <source>
        <dbReference type="EMBL" id="GAA2382603.1"/>
    </source>
</evidence>
<gene>
    <name evidence="3" type="ORF">GCM10010420_00650</name>
</gene>
<keyword evidence="4" id="KW-1185">Reference proteome</keyword>
<protein>
    <recommendedName>
        <fullName evidence="5">Secreted protein</fullName>
    </recommendedName>
</protein>
<evidence type="ECO:0000313" key="4">
    <source>
        <dbReference type="Proteomes" id="UP001500058"/>
    </source>
</evidence>
<evidence type="ECO:0000256" key="1">
    <source>
        <dbReference type="SAM" id="MobiDB-lite"/>
    </source>
</evidence>
<feature type="signal peptide" evidence="2">
    <location>
        <begin position="1"/>
        <end position="28"/>
    </location>
</feature>
<comment type="caution">
    <text evidence="3">The sequence shown here is derived from an EMBL/GenBank/DDBJ whole genome shotgun (WGS) entry which is preliminary data.</text>
</comment>
<feature type="chain" id="PRO_5045547306" description="Secreted protein" evidence="2">
    <location>
        <begin position="29"/>
        <end position="89"/>
    </location>
</feature>
<evidence type="ECO:0000256" key="2">
    <source>
        <dbReference type="SAM" id="SignalP"/>
    </source>
</evidence>
<keyword evidence="2" id="KW-0732">Signal</keyword>
<organism evidence="3 4">
    <name type="scientific">Streptomyces glaucosporus</name>
    <dbReference type="NCBI Taxonomy" id="284044"/>
    <lineage>
        <taxon>Bacteria</taxon>
        <taxon>Bacillati</taxon>
        <taxon>Actinomycetota</taxon>
        <taxon>Actinomycetes</taxon>
        <taxon>Kitasatosporales</taxon>
        <taxon>Streptomycetaceae</taxon>
        <taxon>Streptomyces</taxon>
    </lineage>
</organism>